<gene>
    <name evidence="1" type="ordered locus">zobellia_3482</name>
</gene>
<dbReference type="HOGENOM" id="CLU_3368201_0_0_10"/>
<name>G0L138_ZOBGA</name>
<accession>G0L138</accession>
<reference evidence="2" key="1">
    <citation type="submission" date="2009-07" db="EMBL/GenBank/DDBJ databases">
        <title>Complete genome sequence of Zobellia galactanivorans Dsij.</title>
        <authorList>
            <consortium name="Genoscope - CEA"/>
        </authorList>
    </citation>
    <scope>NUCLEOTIDE SEQUENCE [LARGE SCALE GENOMIC DNA]</scope>
    <source>
        <strain evidence="2">DSM 12802 / CCUG 47099 / CIP 106680 / NCIMB 13871 / Dsij</strain>
    </source>
</reference>
<protein>
    <submittedName>
        <fullName evidence="1">Uncharacterized protein</fullName>
    </submittedName>
</protein>
<dbReference type="AlphaFoldDB" id="G0L138"/>
<evidence type="ECO:0000313" key="2">
    <source>
        <dbReference type="Proteomes" id="UP000008898"/>
    </source>
</evidence>
<proteinExistence type="predicted"/>
<evidence type="ECO:0000313" key="1">
    <source>
        <dbReference type="EMBL" id="CAZ97620.1"/>
    </source>
</evidence>
<dbReference type="KEGG" id="zga:ZOBELLIA_3482"/>
<sequence length="35" mass="3987">MLIKLTMRIVHVLVPKVKKGGLPKFSPKNLQILVF</sequence>
<dbReference type="EMBL" id="FP476056">
    <property type="protein sequence ID" value="CAZ97620.1"/>
    <property type="molecule type" value="Genomic_DNA"/>
</dbReference>
<reference evidence="1 2" key="2">
    <citation type="journal article" date="2012" name="Environ. Microbiol.">
        <title>Characterization of the first alginolytic operons in a marine bacterium: from their emergence in marine Flavobacteriia to their independent transfers to marine Proteobacteria and human gut Bacteroides.</title>
        <authorList>
            <person name="Thomas F."/>
            <person name="Barbeyron T."/>
            <person name="Tonon T."/>
            <person name="Genicot S."/>
            <person name="Czjzek M."/>
            <person name="Michel G."/>
        </authorList>
    </citation>
    <scope>NUCLEOTIDE SEQUENCE [LARGE SCALE GENOMIC DNA]</scope>
    <source>
        <strain evidence="2">DSM 12802 / CCUG 47099 / CIP 106680 / NCIMB 13871 / Dsij</strain>
    </source>
</reference>
<keyword evidence="2" id="KW-1185">Reference proteome</keyword>
<dbReference type="Proteomes" id="UP000008898">
    <property type="component" value="Chromosome"/>
</dbReference>
<organism evidence="1 2">
    <name type="scientific">Zobellia galactanivorans (strain DSM 12802 / CCUG 47099 / CIP 106680 / NCIMB 13871 / Dsij)</name>
    <dbReference type="NCBI Taxonomy" id="63186"/>
    <lineage>
        <taxon>Bacteria</taxon>
        <taxon>Pseudomonadati</taxon>
        <taxon>Bacteroidota</taxon>
        <taxon>Flavobacteriia</taxon>
        <taxon>Flavobacteriales</taxon>
        <taxon>Flavobacteriaceae</taxon>
        <taxon>Zobellia</taxon>
    </lineage>
</organism>